<keyword evidence="7 19" id="KW-0963">Cytoplasm</keyword>
<feature type="domain" description="Mur ligase central" evidence="22">
    <location>
        <begin position="113"/>
        <end position="292"/>
    </location>
</feature>
<feature type="domain" description="Mur ligase C-terminal" evidence="21">
    <location>
        <begin position="314"/>
        <end position="428"/>
    </location>
</feature>
<dbReference type="Pfam" id="PF21799">
    <property type="entry name" value="MurD-like_N"/>
    <property type="match status" value="1"/>
</dbReference>
<proteinExistence type="inferred from homology"/>
<evidence type="ECO:0000256" key="2">
    <source>
        <dbReference type="ARBA" id="ARBA00004496"/>
    </source>
</evidence>
<keyword evidence="13 19" id="KW-0573">Peptidoglycan synthesis</keyword>
<dbReference type="InterPro" id="IPR013221">
    <property type="entry name" value="Mur_ligase_cen"/>
</dbReference>
<gene>
    <name evidence="19" type="primary">murD</name>
    <name evidence="23" type="ORF">MTY_1899</name>
</gene>
<keyword evidence="8 19" id="KW-0436">Ligase</keyword>
<dbReference type="Gene3D" id="3.40.1190.10">
    <property type="entry name" value="Mur-like, catalytic domain"/>
    <property type="match status" value="1"/>
</dbReference>
<evidence type="ECO:0000256" key="7">
    <source>
        <dbReference type="ARBA" id="ARBA00022490"/>
    </source>
</evidence>
<evidence type="ECO:0000256" key="12">
    <source>
        <dbReference type="ARBA" id="ARBA00022960"/>
    </source>
</evidence>
<evidence type="ECO:0000256" key="18">
    <source>
        <dbReference type="ARBA" id="ARBA00047632"/>
    </source>
</evidence>
<keyword evidence="11 19" id="KW-0067">ATP-binding</keyword>
<dbReference type="GO" id="GO:0004326">
    <property type="term" value="F:tetrahydrofolylpolyglutamate synthase activity"/>
    <property type="evidence" value="ECO:0007669"/>
    <property type="project" value="InterPro"/>
</dbReference>
<comment type="similarity">
    <text evidence="4 19">Belongs to the MurCDEF family.</text>
</comment>
<dbReference type="InterPro" id="IPR005762">
    <property type="entry name" value="MurD"/>
</dbReference>
<accession>A0A0S6UDM6</accession>
<evidence type="ECO:0000256" key="20">
    <source>
        <dbReference type="RuleBase" id="RU003664"/>
    </source>
</evidence>
<evidence type="ECO:0000256" key="15">
    <source>
        <dbReference type="ARBA" id="ARBA00023316"/>
    </source>
</evidence>
<comment type="pathway">
    <text evidence="3 19 20">Cell wall biogenesis; peptidoglycan biosynthesis.</text>
</comment>
<evidence type="ECO:0000256" key="13">
    <source>
        <dbReference type="ARBA" id="ARBA00022984"/>
    </source>
</evidence>
<dbReference type="GO" id="GO:0005524">
    <property type="term" value="F:ATP binding"/>
    <property type="evidence" value="ECO:0007669"/>
    <property type="project" value="UniProtKB-UniRule"/>
</dbReference>
<dbReference type="Gene3D" id="3.40.50.720">
    <property type="entry name" value="NAD(P)-binding Rossmann-like Domain"/>
    <property type="match status" value="1"/>
</dbReference>
<dbReference type="Gene3D" id="3.90.190.20">
    <property type="entry name" value="Mur ligase, C-terminal domain"/>
    <property type="match status" value="1"/>
</dbReference>
<evidence type="ECO:0000256" key="1">
    <source>
        <dbReference type="ARBA" id="ARBA00002734"/>
    </source>
</evidence>
<feature type="binding site" evidence="19">
    <location>
        <begin position="115"/>
        <end position="121"/>
    </location>
    <ligand>
        <name>ATP</name>
        <dbReference type="ChEBI" id="CHEBI:30616"/>
    </ligand>
</feature>
<evidence type="ECO:0000256" key="14">
    <source>
        <dbReference type="ARBA" id="ARBA00023306"/>
    </source>
</evidence>
<name>A0A0S6UDM6_NEOTH</name>
<dbReference type="GO" id="GO:0009252">
    <property type="term" value="P:peptidoglycan biosynthetic process"/>
    <property type="evidence" value="ECO:0007669"/>
    <property type="project" value="UniProtKB-UniRule"/>
</dbReference>
<evidence type="ECO:0000259" key="21">
    <source>
        <dbReference type="Pfam" id="PF02875"/>
    </source>
</evidence>
<dbReference type="PANTHER" id="PTHR43692">
    <property type="entry name" value="UDP-N-ACETYLMURAMOYLALANINE--D-GLUTAMATE LIGASE"/>
    <property type="match status" value="1"/>
</dbReference>
<keyword evidence="15 19" id="KW-0961">Cell wall biogenesis/degradation</keyword>
<dbReference type="HAMAP" id="MF_00639">
    <property type="entry name" value="MurD"/>
    <property type="match status" value="1"/>
</dbReference>
<evidence type="ECO:0000256" key="4">
    <source>
        <dbReference type="ARBA" id="ARBA00010416"/>
    </source>
</evidence>
<protein>
    <recommendedName>
        <fullName evidence="6 19">UDP-N-acetylmuramoylalanine--D-glutamate ligase</fullName>
        <ecNumber evidence="5 19">6.3.2.9</ecNumber>
    </recommendedName>
    <alternativeName>
        <fullName evidence="17 19">D-glutamic acid-adding enzyme</fullName>
    </alternativeName>
    <alternativeName>
        <fullName evidence="16 19">UDP-N-acetylmuramoyl-L-alanyl-D-glutamate synthetase</fullName>
    </alternativeName>
</protein>
<evidence type="ECO:0000256" key="17">
    <source>
        <dbReference type="ARBA" id="ARBA00032324"/>
    </source>
</evidence>
<keyword evidence="9 19" id="KW-0132">Cell division</keyword>
<dbReference type="Proteomes" id="UP000063718">
    <property type="component" value="Unassembled WGS sequence"/>
</dbReference>
<dbReference type="RefSeq" id="WP_025774273.1">
    <property type="nucleotide sequence ID" value="NZ_DF238840.1"/>
</dbReference>
<dbReference type="Pfam" id="PF08245">
    <property type="entry name" value="Mur_ligase_M"/>
    <property type="match status" value="1"/>
</dbReference>
<organism evidence="23">
    <name type="scientific">Moorella thermoacetica Y72</name>
    <dbReference type="NCBI Taxonomy" id="1325331"/>
    <lineage>
        <taxon>Bacteria</taxon>
        <taxon>Bacillati</taxon>
        <taxon>Bacillota</taxon>
        <taxon>Clostridia</taxon>
        <taxon>Neomoorellales</taxon>
        <taxon>Neomoorellaceae</taxon>
        <taxon>Neomoorella</taxon>
    </lineage>
</organism>
<dbReference type="SUPFAM" id="SSF53623">
    <property type="entry name" value="MurD-like peptide ligases, catalytic domain"/>
    <property type="match status" value="1"/>
</dbReference>
<evidence type="ECO:0000256" key="8">
    <source>
        <dbReference type="ARBA" id="ARBA00022598"/>
    </source>
</evidence>
<dbReference type="InterPro" id="IPR018109">
    <property type="entry name" value="Folylpolyglutamate_synth_CS"/>
</dbReference>
<keyword evidence="10 19" id="KW-0547">Nucleotide-binding</keyword>
<dbReference type="InterPro" id="IPR036615">
    <property type="entry name" value="Mur_ligase_C_dom_sf"/>
</dbReference>
<evidence type="ECO:0000313" key="23">
    <source>
        <dbReference type="EMBL" id="GAF26559.1"/>
    </source>
</evidence>
<evidence type="ECO:0000256" key="3">
    <source>
        <dbReference type="ARBA" id="ARBA00004752"/>
    </source>
</evidence>
<dbReference type="AlphaFoldDB" id="A0A0S6UDM6"/>
<evidence type="ECO:0000256" key="6">
    <source>
        <dbReference type="ARBA" id="ARBA00015655"/>
    </source>
</evidence>
<dbReference type="NCBIfam" id="TIGR01087">
    <property type="entry name" value="murD"/>
    <property type="match status" value="1"/>
</dbReference>
<dbReference type="InterPro" id="IPR036565">
    <property type="entry name" value="Mur-like_cat_sf"/>
</dbReference>
<evidence type="ECO:0000259" key="22">
    <source>
        <dbReference type="Pfam" id="PF08245"/>
    </source>
</evidence>
<comment type="subcellular location">
    <subcellularLocation>
        <location evidence="2 19 20">Cytoplasm</location>
    </subcellularLocation>
</comment>
<keyword evidence="14 19" id="KW-0131">Cell cycle</keyword>
<evidence type="ECO:0000256" key="10">
    <source>
        <dbReference type="ARBA" id="ARBA00022741"/>
    </source>
</evidence>
<dbReference type="Pfam" id="PF02875">
    <property type="entry name" value="Mur_ligase_C"/>
    <property type="match status" value="1"/>
</dbReference>
<dbReference type="GO" id="GO:0071555">
    <property type="term" value="P:cell wall organization"/>
    <property type="evidence" value="ECO:0007669"/>
    <property type="project" value="UniProtKB-KW"/>
</dbReference>
<dbReference type="InterPro" id="IPR004101">
    <property type="entry name" value="Mur_ligase_C"/>
</dbReference>
<evidence type="ECO:0000256" key="16">
    <source>
        <dbReference type="ARBA" id="ARBA00030398"/>
    </source>
</evidence>
<dbReference type="UniPathway" id="UPA00219"/>
<dbReference type="GO" id="GO:0008360">
    <property type="term" value="P:regulation of cell shape"/>
    <property type="evidence" value="ECO:0007669"/>
    <property type="project" value="UniProtKB-KW"/>
</dbReference>
<dbReference type="EC" id="6.3.2.9" evidence="5 19"/>
<dbReference type="GO" id="GO:0051301">
    <property type="term" value="P:cell division"/>
    <property type="evidence" value="ECO:0007669"/>
    <property type="project" value="UniProtKB-KW"/>
</dbReference>
<dbReference type="PANTHER" id="PTHR43692:SF1">
    <property type="entry name" value="UDP-N-ACETYLMURAMOYLALANINE--D-GLUTAMATE LIGASE"/>
    <property type="match status" value="1"/>
</dbReference>
<dbReference type="EMBL" id="DF238840">
    <property type="protein sequence ID" value="GAF26559.1"/>
    <property type="molecule type" value="Genomic_DNA"/>
</dbReference>
<comment type="function">
    <text evidence="1 19 20">Cell wall formation. Catalyzes the addition of glutamate to the nucleotide precursor UDP-N-acetylmuramoyl-L-alanine (UMA).</text>
</comment>
<sequence>MSWQGKSVLVVGLGRSGRAAATELARLGAKVTACDRQALAEEELENLRKEGVHLILGGYPEVNELQPDLVITSPGVPSGEPPLARARARGIPVWSELELAYRLLPPGVKVVAITGTNGKTTTTSLCGRILQEAGWPAVVGGNIGIPLVKELQEITPGSYVVCEVSSFQLEAITSFHPQVAAILNITPDHLDRHGSLENYIAAKARVMAYQEARDFAILNYDDPHTRSLAGGARSRVLFFSRRERPSLGAWLEDGVICCDLGAGGTVKLCHCEELSLKGSHNLENSMAAALVALALGVDPEQLTRTLKTFPAVPHRLEPVAEINGVCYINDSKGTNPEATMKAINAYSNPLVLIAGGRNKGSDFTLLAQQMAGRVKHLVLVGEAARELEQAARKAGIDSIYLAPDFASAVREAAGAARPGDIVMLSPACASWDMFKNYEERGDVFKSLVLQMKDDG</sequence>
<evidence type="ECO:0000256" key="5">
    <source>
        <dbReference type="ARBA" id="ARBA00012212"/>
    </source>
</evidence>
<evidence type="ECO:0000256" key="19">
    <source>
        <dbReference type="HAMAP-Rule" id="MF_00639"/>
    </source>
</evidence>
<evidence type="ECO:0000256" key="11">
    <source>
        <dbReference type="ARBA" id="ARBA00022840"/>
    </source>
</evidence>
<dbReference type="GO" id="GO:0005737">
    <property type="term" value="C:cytoplasm"/>
    <property type="evidence" value="ECO:0007669"/>
    <property type="project" value="UniProtKB-SubCell"/>
</dbReference>
<reference evidence="23" key="1">
    <citation type="journal article" date="2014" name="Gene">
        <title>Genome-guided analysis of transformation efficiency and carbon dioxide assimilation by Moorella thermoacetica Y72.</title>
        <authorList>
            <person name="Tsukahara K."/>
            <person name="Kita A."/>
            <person name="Nakashimada Y."/>
            <person name="Hoshino T."/>
            <person name="Murakami K."/>
        </authorList>
    </citation>
    <scope>NUCLEOTIDE SEQUENCE [LARGE SCALE GENOMIC DNA]</scope>
    <source>
        <strain evidence="23">Y72</strain>
    </source>
</reference>
<dbReference type="SUPFAM" id="SSF51984">
    <property type="entry name" value="MurCD N-terminal domain"/>
    <property type="match status" value="1"/>
</dbReference>
<evidence type="ECO:0000256" key="9">
    <source>
        <dbReference type="ARBA" id="ARBA00022618"/>
    </source>
</evidence>
<keyword evidence="12 19" id="KW-0133">Cell shape</keyword>
<dbReference type="GO" id="GO:0008764">
    <property type="term" value="F:UDP-N-acetylmuramoylalanine-D-glutamate ligase activity"/>
    <property type="evidence" value="ECO:0007669"/>
    <property type="project" value="UniProtKB-UniRule"/>
</dbReference>
<dbReference type="PROSITE" id="PS01011">
    <property type="entry name" value="FOLYLPOLYGLU_SYNT_1"/>
    <property type="match status" value="1"/>
</dbReference>
<comment type="catalytic activity">
    <reaction evidence="18 19 20">
        <text>UDP-N-acetyl-alpha-D-muramoyl-L-alanine + D-glutamate + ATP = UDP-N-acetyl-alpha-D-muramoyl-L-alanyl-D-glutamate + ADP + phosphate + H(+)</text>
        <dbReference type="Rhea" id="RHEA:16429"/>
        <dbReference type="ChEBI" id="CHEBI:15378"/>
        <dbReference type="ChEBI" id="CHEBI:29986"/>
        <dbReference type="ChEBI" id="CHEBI:30616"/>
        <dbReference type="ChEBI" id="CHEBI:43474"/>
        <dbReference type="ChEBI" id="CHEBI:83898"/>
        <dbReference type="ChEBI" id="CHEBI:83900"/>
        <dbReference type="ChEBI" id="CHEBI:456216"/>
        <dbReference type="EC" id="6.3.2.9"/>
    </reaction>
</comment>
<dbReference type="SUPFAM" id="SSF53244">
    <property type="entry name" value="MurD-like peptide ligases, peptide-binding domain"/>
    <property type="match status" value="1"/>
</dbReference>